<evidence type="ECO:0000259" key="1">
    <source>
        <dbReference type="Pfam" id="PF01979"/>
    </source>
</evidence>
<dbReference type="InterPro" id="IPR032466">
    <property type="entry name" value="Metal_Hydrolase"/>
</dbReference>
<dbReference type="OrthoDB" id="783596at2"/>
<dbReference type="SUPFAM" id="SSF51338">
    <property type="entry name" value="Composite domain of metallo-dependent hydrolases"/>
    <property type="match status" value="1"/>
</dbReference>
<dbReference type="AlphaFoldDB" id="A0A3Q9FUB3"/>
<dbReference type="Gene3D" id="2.30.40.10">
    <property type="entry name" value="Urease, subunit C, domain 1"/>
    <property type="match status" value="1"/>
</dbReference>
<name>A0A3Q9FUB3_9BACT</name>
<feature type="domain" description="Amidohydrolase-related" evidence="1">
    <location>
        <begin position="297"/>
        <end position="383"/>
    </location>
</feature>
<dbReference type="PANTHER" id="PTHR43135:SF3">
    <property type="entry name" value="ALPHA-D-RIBOSE 1-METHYLPHOSPHONATE 5-TRIPHOSPHATE DIPHOSPHATASE"/>
    <property type="match status" value="1"/>
</dbReference>
<protein>
    <submittedName>
        <fullName evidence="2">Amidohydrolase</fullName>
    </submittedName>
</protein>
<dbReference type="GO" id="GO:0016810">
    <property type="term" value="F:hydrolase activity, acting on carbon-nitrogen (but not peptide) bonds"/>
    <property type="evidence" value="ECO:0007669"/>
    <property type="project" value="InterPro"/>
</dbReference>
<evidence type="ECO:0000313" key="3">
    <source>
        <dbReference type="Proteomes" id="UP000267268"/>
    </source>
</evidence>
<dbReference type="InterPro" id="IPR006680">
    <property type="entry name" value="Amidohydro-rel"/>
</dbReference>
<dbReference type="InterPro" id="IPR051781">
    <property type="entry name" value="Metallo-dep_Hydrolase"/>
</dbReference>
<accession>A0A3Q9FUB3</accession>
<dbReference type="EMBL" id="CP034562">
    <property type="protein sequence ID" value="AZQ64624.1"/>
    <property type="molecule type" value="Genomic_DNA"/>
</dbReference>
<organism evidence="2 3">
    <name type="scientific">Flammeovirga pectinis</name>
    <dbReference type="NCBI Taxonomy" id="2494373"/>
    <lineage>
        <taxon>Bacteria</taxon>
        <taxon>Pseudomonadati</taxon>
        <taxon>Bacteroidota</taxon>
        <taxon>Cytophagia</taxon>
        <taxon>Cytophagales</taxon>
        <taxon>Flammeovirgaceae</taxon>
        <taxon>Flammeovirga</taxon>
    </lineage>
</organism>
<dbReference type="Pfam" id="PF01979">
    <property type="entry name" value="Amidohydro_1"/>
    <property type="match status" value="1"/>
</dbReference>
<dbReference type="Proteomes" id="UP000267268">
    <property type="component" value="Chromosome 1"/>
</dbReference>
<proteinExistence type="predicted"/>
<dbReference type="SUPFAM" id="SSF51556">
    <property type="entry name" value="Metallo-dependent hydrolases"/>
    <property type="match status" value="1"/>
</dbReference>
<gene>
    <name evidence="2" type="ORF">EI427_19610</name>
</gene>
<keyword evidence="2" id="KW-0378">Hydrolase</keyword>
<dbReference type="InterPro" id="IPR011059">
    <property type="entry name" value="Metal-dep_hydrolase_composite"/>
</dbReference>
<keyword evidence="3" id="KW-1185">Reference proteome</keyword>
<reference evidence="2 3" key="1">
    <citation type="submission" date="2018-12" db="EMBL/GenBank/DDBJ databases">
        <title>Flammeovirga pectinis sp. nov., isolated from the gut of the Korean scallop, Patinopecten yessoensis.</title>
        <authorList>
            <person name="Bae J.-W."/>
            <person name="Jeong Y.-S."/>
            <person name="Kang W."/>
        </authorList>
    </citation>
    <scope>NUCLEOTIDE SEQUENCE [LARGE SCALE GENOMIC DNA]</scope>
    <source>
        <strain evidence="2 3">L12M1</strain>
    </source>
</reference>
<sequence>MAQVPSPAKSQTKGIILKGALLHDGKGKVIKDGVIAFKDGVITYVGTDFSDASYEVIDTDGQEIYPGLILPTSELGLVEIEAVSASNDNYETGRINPEVRSVIAFNTDSHVIPTVRSNGILVEQVMPKGGIFSGRSSIVQLDAWNWEDAIVQENDGQHLHWPNKYYAPGWTSPEKGLQISKTYQKYVKVIEHTLMDAEAYSKATDIKLPDFPMEAMKELFSGKEKLFIHVDEAKSIVSAVKMAQKYNIQNIVVVGGADAWLITDFLKENNIPVLLTDVHSLPEREQEAYDLPYKRAALLQEAGILVGLTHSSASNSRNLPFYAGTAAAFGVEKEEALKMITSNTAKILGIEEKYGSLEVGKSATLVISKGDLLDMRTSKVTIAFIDGRAIDLNNKHSMLYQKFKDKYEN</sequence>
<dbReference type="KEGG" id="fll:EI427_19610"/>
<dbReference type="PANTHER" id="PTHR43135">
    <property type="entry name" value="ALPHA-D-RIBOSE 1-METHYLPHOSPHONATE 5-TRIPHOSPHATE DIPHOSPHATASE"/>
    <property type="match status" value="1"/>
</dbReference>
<evidence type="ECO:0000313" key="2">
    <source>
        <dbReference type="EMBL" id="AZQ64624.1"/>
    </source>
</evidence>
<dbReference type="Gene3D" id="3.20.20.140">
    <property type="entry name" value="Metal-dependent hydrolases"/>
    <property type="match status" value="1"/>
</dbReference>